<accession>A0A0G4EWJ3</accession>
<dbReference type="PhylomeDB" id="A0A0G4EWJ3"/>
<gene>
    <name evidence="3" type="ORF">Vbra_2455</name>
</gene>
<dbReference type="VEuPathDB" id="CryptoDB:Vbra_2455"/>
<feature type="region of interest" description="Disordered" evidence="1">
    <location>
        <begin position="162"/>
        <end position="239"/>
    </location>
</feature>
<keyword evidence="4" id="KW-1185">Reference proteome</keyword>
<dbReference type="InterPro" id="IPR009030">
    <property type="entry name" value="Growth_fac_rcpt_cys_sf"/>
</dbReference>
<proteinExistence type="predicted"/>
<dbReference type="SUPFAM" id="SSF57184">
    <property type="entry name" value="Growth factor receptor domain"/>
    <property type="match status" value="3"/>
</dbReference>
<evidence type="ECO:0000313" key="4">
    <source>
        <dbReference type="Proteomes" id="UP000041254"/>
    </source>
</evidence>
<protein>
    <recommendedName>
        <fullName evidence="5">Oocyst wall protein</fullName>
    </recommendedName>
</protein>
<feature type="compositionally biased region" description="Basic residues" evidence="1">
    <location>
        <begin position="197"/>
        <end position="238"/>
    </location>
</feature>
<dbReference type="STRING" id="1169540.A0A0G4EWJ3"/>
<dbReference type="Proteomes" id="UP000041254">
    <property type="component" value="Unassembled WGS sequence"/>
</dbReference>
<sequence>MRPSSTSSSFALPFHLRLLFFLWALMSFRGAAQGTKKGSTVAAPTHECPKGYEMIGKQCEKVEYAPAEVRCPSGYKPDSSNKRQCVKVISHPPDVDCPDGTEKFDGKCVTTKRADPQMRCPKGYEKKPGEMTCIRVMQLHPKEECDEGTYRNGVCVRKKYEDPTPSCPDGYDFQPHRHKKHTRQLQAKKEPPPKKSPPPKHHKKTAPAPEKHHKKEVTPPKTHHKKHVVAAPKHHKKGDHADGVCVKQVAGPAEGVCPDGYERRNGTCVALEQTDTEKECPEGYEYTANDECVQEDQLVATASCDDGELVDGVCKKEEILDEVIKCPAAYTYNNQTGNCEKSVCQIMTEPPETVCSDGSPPPCEKEEEVLPQFTCPPDYEVVNNTCVRMRTANVTQKCPEGYTLRNGVCERVREANEEPRCPKGTILSEDGTVCIKYVEARPDYDCPPEYDLEKDRCVQELQGQPKLLCPKSYEYKDNMCEKTQQVPPTRYCPPKYYLINGECVTDVYQGPARQCSDDTTYNRNTGMCEGKAYEAKETYCPKNYSPVEGDEKGARCQRVDTAKPKRSCPKHFVYDDKTGQCVQAKKTSRVRHLKGK</sequence>
<name>A0A0G4EWJ3_VITBC</name>
<evidence type="ECO:0000256" key="1">
    <source>
        <dbReference type="SAM" id="MobiDB-lite"/>
    </source>
</evidence>
<feature type="signal peptide" evidence="2">
    <location>
        <begin position="1"/>
        <end position="34"/>
    </location>
</feature>
<dbReference type="InParanoid" id="A0A0G4EWJ3"/>
<evidence type="ECO:0000313" key="3">
    <source>
        <dbReference type="EMBL" id="CEM03337.1"/>
    </source>
</evidence>
<dbReference type="AlphaFoldDB" id="A0A0G4EWJ3"/>
<reference evidence="3 4" key="1">
    <citation type="submission" date="2014-11" db="EMBL/GenBank/DDBJ databases">
        <authorList>
            <person name="Zhu J."/>
            <person name="Qi W."/>
            <person name="Song R."/>
        </authorList>
    </citation>
    <scope>NUCLEOTIDE SEQUENCE [LARGE SCALE GENOMIC DNA]</scope>
</reference>
<evidence type="ECO:0008006" key="5">
    <source>
        <dbReference type="Google" id="ProtNLM"/>
    </source>
</evidence>
<dbReference type="EMBL" id="CDMY01000338">
    <property type="protein sequence ID" value="CEM03337.1"/>
    <property type="molecule type" value="Genomic_DNA"/>
</dbReference>
<organism evidence="3 4">
    <name type="scientific">Vitrella brassicaformis (strain CCMP3155)</name>
    <dbReference type="NCBI Taxonomy" id="1169540"/>
    <lineage>
        <taxon>Eukaryota</taxon>
        <taxon>Sar</taxon>
        <taxon>Alveolata</taxon>
        <taxon>Colpodellida</taxon>
        <taxon>Vitrellaceae</taxon>
        <taxon>Vitrella</taxon>
    </lineage>
</organism>
<evidence type="ECO:0000256" key="2">
    <source>
        <dbReference type="SAM" id="SignalP"/>
    </source>
</evidence>
<dbReference type="OrthoDB" id="5985519at2759"/>
<feature type="chain" id="PRO_5005187732" description="Oocyst wall protein" evidence="2">
    <location>
        <begin position="35"/>
        <end position="596"/>
    </location>
</feature>
<keyword evidence="2" id="KW-0732">Signal</keyword>